<evidence type="ECO:0000259" key="1">
    <source>
        <dbReference type="Pfam" id="PF03050"/>
    </source>
</evidence>
<organism evidence="2 3">
    <name type="scientific">Clostridium folliculivorans</name>
    <dbReference type="NCBI Taxonomy" id="2886038"/>
    <lineage>
        <taxon>Bacteria</taxon>
        <taxon>Bacillati</taxon>
        <taxon>Bacillota</taxon>
        <taxon>Clostridia</taxon>
        <taxon>Eubacteriales</taxon>
        <taxon>Clostridiaceae</taxon>
        <taxon>Clostridium</taxon>
    </lineage>
</organism>
<feature type="domain" description="Transposase IS66 central" evidence="1">
    <location>
        <begin position="2"/>
        <end position="79"/>
    </location>
</feature>
<protein>
    <recommendedName>
        <fullName evidence="1">Transposase IS66 central domain-containing protein</fullName>
    </recommendedName>
</protein>
<name>A0A9W5Y0M9_9CLOT</name>
<evidence type="ECO:0000313" key="3">
    <source>
        <dbReference type="Proteomes" id="UP001057868"/>
    </source>
</evidence>
<dbReference type="Pfam" id="PF03050">
    <property type="entry name" value="DDE_Tnp_IS66"/>
    <property type="match status" value="1"/>
</dbReference>
<reference evidence="2" key="1">
    <citation type="journal article" date="2023" name="Int. J. Syst. Evol. Microbiol.">
        <title>&lt;i&gt;Clostridium folliculivorans&lt;/i&gt; sp. nov., isolated from soil samples of an organic paddy in Japan.</title>
        <authorList>
            <person name="Tazawa J."/>
            <person name="Kobayashi H."/>
            <person name="Tanizawa Y."/>
            <person name="Uchino A."/>
            <person name="Tanaka F."/>
            <person name="Urashima Y."/>
            <person name="Miura S."/>
            <person name="Sakamoto M."/>
            <person name="Ohkuma M."/>
            <person name="Tohno M."/>
        </authorList>
    </citation>
    <scope>NUCLEOTIDE SEQUENCE</scope>
    <source>
        <strain evidence="2">D1-1</strain>
    </source>
</reference>
<dbReference type="PANTHER" id="PTHR33678">
    <property type="entry name" value="BLL1576 PROTEIN"/>
    <property type="match status" value="1"/>
</dbReference>
<accession>A0A9W5Y0M9</accession>
<gene>
    <name evidence="2" type="ORF">CFOLD11_11610</name>
</gene>
<dbReference type="InterPro" id="IPR004291">
    <property type="entry name" value="Transposase_IS66_central"/>
</dbReference>
<dbReference type="AlphaFoldDB" id="A0A9W5Y0M9"/>
<dbReference type="InterPro" id="IPR052344">
    <property type="entry name" value="Transposase-related"/>
</dbReference>
<keyword evidence="3" id="KW-1185">Reference proteome</keyword>
<comment type="caution">
    <text evidence="2">The sequence shown here is derived from an EMBL/GenBank/DDBJ whole genome shotgun (WGS) entry which is preliminary data.</text>
</comment>
<sequence length="103" mass="11897">MSAAEALEPIYSHMKNELLNRNYIHADETTLKVINDNCKDSKSKKYMWIYMSNTDSKTVILYDYQSTRASSCPKNFLENLVDSFKLMDIMDITPLATLRGYIA</sequence>
<dbReference type="EMBL" id="BQXY01000001">
    <property type="protein sequence ID" value="GKU24335.1"/>
    <property type="molecule type" value="Genomic_DNA"/>
</dbReference>
<evidence type="ECO:0000313" key="2">
    <source>
        <dbReference type="EMBL" id="GKU24335.1"/>
    </source>
</evidence>
<proteinExistence type="predicted"/>
<dbReference type="Proteomes" id="UP001057868">
    <property type="component" value="Unassembled WGS sequence"/>
</dbReference>